<sequence>MESPVSHSNHLQPSAQTKIINFTQFEEFSNNSKSGTNYEDQIHEVSSVSDCESGIFGFDSEQEIFHLFNNGLIRIHEEDNLYEIIKKQLVSSLSCVGLDAKIEAIHKNTYSGIMNRAKFQSFCVYLRATKERCGGSPMVKYAWYGASKNEINSIILHGFGHSVNSGVYGHGIYLSPADHPAESIQISVTDDDDDGLRHLLLCRVILGRMEVVRPGSEQYNPSSDEFDSGVDNLVSPRKYVVWATRMNTHILPEFVISFRIPSNLKRNQRIPPHLRLPNSAWIPFSELINKLSKFLPPQAIQLIAKHHRNQREKKITRRELIQQVHVQEKKITRRELIQQVRSIAGDKLLAAIIKSQTNKMKTSQSSSSSN</sequence>
<dbReference type="InterPro" id="IPR044964">
    <property type="entry name" value="RCD1/SRO1-5"/>
</dbReference>
<feature type="domain" description="PARP catalytic" evidence="5">
    <location>
        <begin position="59"/>
        <end position="279"/>
    </location>
</feature>
<keyword evidence="4" id="KW-0539">Nucleus</keyword>
<dbReference type="PANTHER" id="PTHR32263">
    <property type="entry name" value="INACTIVE POLY [ADP-RIBOSE] POLYMERASE SRO4-RELATED"/>
    <property type="match status" value="1"/>
</dbReference>
<feature type="domain" description="RST" evidence="6">
    <location>
        <begin position="275"/>
        <end position="362"/>
    </location>
</feature>
<evidence type="ECO:0000256" key="1">
    <source>
        <dbReference type="ARBA" id="ARBA00004123"/>
    </source>
</evidence>
<dbReference type="PANTHER" id="PTHR32263:SF12">
    <property type="entry name" value="INACTIVE POLY [ADP-RIBOSE] POLYMERASE SRO4-RELATED"/>
    <property type="match status" value="1"/>
</dbReference>
<evidence type="ECO:0008006" key="9">
    <source>
        <dbReference type="Google" id="ProtNLM"/>
    </source>
</evidence>
<dbReference type="Pfam" id="PF12174">
    <property type="entry name" value="RST"/>
    <property type="match status" value="2"/>
</dbReference>
<evidence type="ECO:0000256" key="4">
    <source>
        <dbReference type="ARBA" id="ARBA00023242"/>
    </source>
</evidence>
<evidence type="ECO:0000313" key="7">
    <source>
        <dbReference type="EMBL" id="CAI9787300.1"/>
    </source>
</evidence>
<proteinExistence type="predicted"/>
<name>A0AAD2EGM6_9LAMI</name>
<dbReference type="PROSITE" id="PS51059">
    <property type="entry name" value="PARP_CATALYTIC"/>
    <property type="match status" value="1"/>
</dbReference>
<dbReference type="EMBL" id="OU503058">
    <property type="protein sequence ID" value="CAI9787300.1"/>
    <property type="molecule type" value="Genomic_DNA"/>
</dbReference>
<evidence type="ECO:0000256" key="2">
    <source>
        <dbReference type="ARBA" id="ARBA00022473"/>
    </source>
</evidence>
<dbReference type="InterPro" id="IPR012317">
    <property type="entry name" value="Poly(ADP-ribose)pol_cat_dom"/>
</dbReference>
<dbReference type="AlphaFoldDB" id="A0AAD2EGM6"/>
<organism evidence="7 8">
    <name type="scientific">Fraxinus pennsylvanica</name>
    <dbReference type="NCBI Taxonomy" id="56036"/>
    <lineage>
        <taxon>Eukaryota</taxon>
        <taxon>Viridiplantae</taxon>
        <taxon>Streptophyta</taxon>
        <taxon>Embryophyta</taxon>
        <taxon>Tracheophyta</taxon>
        <taxon>Spermatophyta</taxon>
        <taxon>Magnoliopsida</taxon>
        <taxon>eudicotyledons</taxon>
        <taxon>Gunneridae</taxon>
        <taxon>Pentapetalae</taxon>
        <taxon>asterids</taxon>
        <taxon>lamiids</taxon>
        <taxon>Lamiales</taxon>
        <taxon>Oleaceae</taxon>
        <taxon>Oleeae</taxon>
        <taxon>Fraxinus</taxon>
    </lineage>
</organism>
<evidence type="ECO:0000259" key="6">
    <source>
        <dbReference type="PROSITE" id="PS51879"/>
    </source>
</evidence>
<evidence type="ECO:0000259" key="5">
    <source>
        <dbReference type="PROSITE" id="PS51059"/>
    </source>
</evidence>
<evidence type="ECO:0000313" key="8">
    <source>
        <dbReference type="Proteomes" id="UP000834106"/>
    </source>
</evidence>
<protein>
    <recommendedName>
        <fullName evidence="9">Poly [ADP-ribose] polymerase</fullName>
    </recommendedName>
</protein>
<dbReference type="SUPFAM" id="SSF56399">
    <property type="entry name" value="ADP-ribosylation"/>
    <property type="match status" value="1"/>
</dbReference>
<dbReference type="PROSITE" id="PS51879">
    <property type="entry name" value="RST"/>
    <property type="match status" value="1"/>
</dbReference>
<reference evidence="7" key="1">
    <citation type="submission" date="2023-05" db="EMBL/GenBank/DDBJ databases">
        <authorList>
            <person name="Huff M."/>
        </authorList>
    </citation>
    <scope>NUCLEOTIDE SEQUENCE</scope>
</reference>
<dbReference type="Proteomes" id="UP000834106">
    <property type="component" value="Chromosome 23"/>
</dbReference>
<dbReference type="Gene3D" id="3.90.228.10">
    <property type="match status" value="1"/>
</dbReference>
<dbReference type="Pfam" id="PF00644">
    <property type="entry name" value="PARP"/>
    <property type="match status" value="1"/>
</dbReference>
<dbReference type="GO" id="GO:0003950">
    <property type="term" value="F:NAD+ poly-ADP-ribosyltransferase activity"/>
    <property type="evidence" value="ECO:0007669"/>
    <property type="project" value="InterPro"/>
</dbReference>
<keyword evidence="3" id="KW-0346">Stress response</keyword>
<comment type="subcellular location">
    <subcellularLocation>
        <location evidence="1">Nucleus</location>
    </subcellularLocation>
</comment>
<keyword evidence="8" id="KW-1185">Reference proteome</keyword>
<accession>A0AAD2EGM6</accession>
<dbReference type="GO" id="GO:0005634">
    <property type="term" value="C:nucleus"/>
    <property type="evidence" value="ECO:0007669"/>
    <property type="project" value="UniProtKB-SubCell"/>
</dbReference>
<dbReference type="InterPro" id="IPR022003">
    <property type="entry name" value="RST"/>
</dbReference>
<keyword evidence="2" id="KW-0217">Developmental protein</keyword>
<gene>
    <name evidence="7" type="ORF">FPE_LOCUS34730</name>
</gene>
<evidence type="ECO:0000256" key="3">
    <source>
        <dbReference type="ARBA" id="ARBA00023016"/>
    </source>
</evidence>